<keyword evidence="2" id="KW-0067">ATP-binding</keyword>
<dbReference type="RefSeq" id="WP_227230316.1">
    <property type="nucleotide sequence ID" value="NZ_JAJCVJ010000002.1"/>
</dbReference>
<dbReference type="PANTHER" id="PTHR42957:SF1">
    <property type="entry name" value="HELICASE MJ1565-RELATED"/>
    <property type="match status" value="1"/>
</dbReference>
<reference evidence="2 3" key="1">
    <citation type="journal article" date="2019" name="Int. J. Syst. Evol. Microbiol.">
        <title>The Global Catalogue of Microorganisms (GCM) 10K type strain sequencing project: providing services to taxonomists for standard genome sequencing and annotation.</title>
        <authorList>
            <consortium name="The Broad Institute Genomics Platform"/>
            <consortium name="The Broad Institute Genome Sequencing Center for Infectious Disease"/>
            <person name="Wu L."/>
            <person name="Ma J."/>
        </authorList>
    </citation>
    <scope>NUCLEOTIDE SEQUENCE [LARGE SCALE GENOMIC DNA]</scope>
    <source>
        <strain evidence="2 3">CGMCC 1.12237</strain>
    </source>
</reference>
<accession>A0ABD5RED8</accession>
<evidence type="ECO:0000256" key="1">
    <source>
        <dbReference type="SAM" id="MobiDB-lite"/>
    </source>
</evidence>
<dbReference type="Proteomes" id="UP001596201">
    <property type="component" value="Unassembled WGS sequence"/>
</dbReference>
<keyword evidence="3" id="KW-1185">Reference proteome</keyword>
<dbReference type="SUPFAM" id="SSF52540">
    <property type="entry name" value="P-loop containing nucleoside triphosphate hydrolases"/>
    <property type="match status" value="1"/>
</dbReference>
<feature type="compositionally biased region" description="Low complexity" evidence="1">
    <location>
        <begin position="89"/>
        <end position="100"/>
    </location>
</feature>
<proteinExistence type="predicted"/>
<gene>
    <name evidence="2" type="ORF">ACFPJ5_14195</name>
</gene>
<dbReference type="Gene3D" id="3.40.50.300">
    <property type="entry name" value="P-loop containing nucleotide triphosphate hydrolases"/>
    <property type="match status" value="2"/>
</dbReference>
<feature type="region of interest" description="Disordered" evidence="1">
    <location>
        <begin position="354"/>
        <end position="398"/>
    </location>
</feature>
<dbReference type="PANTHER" id="PTHR42957">
    <property type="entry name" value="HELICASE MJ1565-RELATED"/>
    <property type="match status" value="1"/>
</dbReference>
<evidence type="ECO:0000313" key="2">
    <source>
        <dbReference type="EMBL" id="MFC5368082.1"/>
    </source>
</evidence>
<dbReference type="AlphaFoldDB" id="A0ABD5RED8"/>
<sequence length="398" mass="41441">MHVLGRHTSGEPHPSTLPTGRLGRYRATDGSAGATVGVDLDRPHAGLVVGKRGYGKSYTLGVLAEAAARAEGVAPIVVDPMGVFAGLADDPTGGDPDSIGDPPPTDPASVDPVSAEVLTPAVAPSALPARAWPALLGLARDSPAGSLCQHVAGRAPPDATLAELAARAAASEATRSARRTVRNELRRADDWGVFGPDGLRAPDLLSASATVLDCSRLSDPALNAVVRAVAVGLYRHCVRESPARLPWLLLDEAHACFDGIAGPALETILTRGRAPGVSLVAATQRPSALPGVAHSQADLLVAHRLTATPDIDALEAVSPTYLRGSLGERLPTEPGTALVVDDTTESVHGVRIRERTTPHLGDSPRASHRRATVESDDDGQQTPDAGRHQRRRRVETTE</sequence>
<keyword evidence="2" id="KW-0547">Nucleotide-binding</keyword>
<feature type="region of interest" description="Disordered" evidence="1">
    <location>
        <begin position="1"/>
        <end position="38"/>
    </location>
</feature>
<name>A0ABD5RED8_9EURY</name>
<protein>
    <submittedName>
        <fullName evidence="2">ATP-binding protein</fullName>
    </submittedName>
</protein>
<dbReference type="InterPro" id="IPR008571">
    <property type="entry name" value="HerA-like"/>
</dbReference>
<feature type="region of interest" description="Disordered" evidence="1">
    <location>
        <begin position="87"/>
        <end position="109"/>
    </location>
</feature>
<feature type="compositionally biased region" description="Basic residues" evidence="1">
    <location>
        <begin position="388"/>
        <end position="398"/>
    </location>
</feature>
<dbReference type="InterPro" id="IPR027417">
    <property type="entry name" value="P-loop_NTPase"/>
</dbReference>
<comment type="caution">
    <text evidence="2">The sequence shown here is derived from an EMBL/GenBank/DDBJ whole genome shotgun (WGS) entry which is preliminary data.</text>
</comment>
<dbReference type="GO" id="GO:0005524">
    <property type="term" value="F:ATP binding"/>
    <property type="evidence" value="ECO:0007669"/>
    <property type="project" value="UniProtKB-KW"/>
</dbReference>
<evidence type="ECO:0000313" key="3">
    <source>
        <dbReference type="Proteomes" id="UP001596201"/>
    </source>
</evidence>
<dbReference type="EMBL" id="JBHSKX010000002">
    <property type="protein sequence ID" value="MFC5368082.1"/>
    <property type="molecule type" value="Genomic_DNA"/>
</dbReference>
<organism evidence="2 3">
    <name type="scientific">Salinirubrum litoreum</name>
    <dbReference type="NCBI Taxonomy" id="1126234"/>
    <lineage>
        <taxon>Archaea</taxon>
        <taxon>Methanobacteriati</taxon>
        <taxon>Methanobacteriota</taxon>
        <taxon>Stenosarchaea group</taxon>
        <taxon>Halobacteria</taxon>
        <taxon>Halobacteriales</taxon>
        <taxon>Haloferacaceae</taxon>
        <taxon>Salinirubrum</taxon>
    </lineage>
</organism>